<sequence>MKARLFLVLANLFWAGNYIFGKYVVADMSPVWLTFLRWCLALLFLIPISYRTEKPDYKAVLKTYWLSLAVLGLLGIIGYNLLLYASLRYTSAVNASLVNALCPAMIVLFSLVLLKERVTWLQIGGFFLSLIGVVFVLTKGNVAYVFQTHYNRGDLLMFAADFVWTLYSVVGKRIDVPPITATTLSVAFSVVMLLPFVVAHPIRFAGVSALAWSGIIYIWLFPSVCSFVFWNIGVKKIGANQAGIYLNLLTLFTVIIGSLTGEKLLLSQIAGGVLIILGVVATTGSSKKAMRARESDKVAQSN</sequence>
<keyword evidence="4 7" id="KW-0812">Transmembrane</keyword>
<feature type="domain" description="EamA" evidence="8">
    <location>
        <begin position="152"/>
        <end position="282"/>
    </location>
</feature>
<evidence type="ECO:0000256" key="2">
    <source>
        <dbReference type="ARBA" id="ARBA00007362"/>
    </source>
</evidence>
<feature type="domain" description="EamA" evidence="8">
    <location>
        <begin position="3"/>
        <end position="137"/>
    </location>
</feature>
<feature type="transmembrane region" description="Helical" evidence="7">
    <location>
        <begin position="265"/>
        <end position="284"/>
    </location>
</feature>
<evidence type="ECO:0000256" key="1">
    <source>
        <dbReference type="ARBA" id="ARBA00004651"/>
    </source>
</evidence>
<keyword evidence="10" id="KW-1185">Reference proteome</keyword>
<feature type="transmembrane region" description="Helical" evidence="7">
    <location>
        <begin position="93"/>
        <end position="114"/>
    </location>
</feature>
<evidence type="ECO:0000259" key="8">
    <source>
        <dbReference type="Pfam" id="PF00892"/>
    </source>
</evidence>
<feature type="transmembrane region" description="Helical" evidence="7">
    <location>
        <begin position="209"/>
        <end position="230"/>
    </location>
</feature>
<dbReference type="InterPro" id="IPR037185">
    <property type="entry name" value="EmrE-like"/>
</dbReference>
<evidence type="ECO:0000256" key="6">
    <source>
        <dbReference type="ARBA" id="ARBA00023136"/>
    </source>
</evidence>
<comment type="caution">
    <text evidence="9">The sequence shown here is derived from an EMBL/GenBank/DDBJ whole genome shotgun (WGS) entry which is preliminary data.</text>
</comment>
<evidence type="ECO:0000313" key="9">
    <source>
        <dbReference type="EMBL" id="GIM47957.1"/>
    </source>
</evidence>
<dbReference type="EMBL" id="BOQE01000001">
    <property type="protein sequence ID" value="GIM47957.1"/>
    <property type="molecule type" value="Genomic_DNA"/>
</dbReference>
<dbReference type="InterPro" id="IPR050638">
    <property type="entry name" value="AA-Vitamin_Transporters"/>
</dbReference>
<keyword evidence="5 7" id="KW-1133">Transmembrane helix</keyword>
<comment type="subcellular location">
    <subcellularLocation>
        <location evidence="1">Cell membrane</location>
        <topology evidence="1">Multi-pass membrane protein</topology>
    </subcellularLocation>
</comment>
<feature type="transmembrane region" description="Helical" evidence="7">
    <location>
        <begin position="182"/>
        <end position="203"/>
    </location>
</feature>
<dbReference type="GO" id="GO:0005886">
    <property type="term" value="C:plasma membrane"/>
    <property type="evidence" value="ECO:0007669"/>
    <property type="project" value="UniProtKB-SubCell"/>
</dbReference>
<organism evidence="9 10">
    <name type="scientific">Collibacillus ludicampi</name>
    <dbReference type="NCBI Taxonomy" id="2771369"/>
    <lineage>
        <taxon>Bacteria</taxon>
        <taxon>Bacillati</taxon>
        <taxon>Bacillota</taxon>
        <taxon>Bacilli</taxon>
        <taxon>Bacillales</taxon>
        <taxon>Alicyclobacillaceae</taxon>
        <taxon>Collibacillus</taxon>
    </lineage>
</organism>
<evidence type="ECO:0000256" key="5">
    <source>
        <dbReference type="ARBA" id="ARBA00022989"/>
    </source>
</evidence>
<dbReference type="RefSeq" id="WP_282200887.1">
    <property type="nucleotide sequence ID" value="NZ_BOQE01000001.1"/>
</dbReference>
<reference evidence="9" key="1">
    <citation type="journal article" date="2023" name="Int. J. Syst. Evol. Microbiol.">
        <title>Collibacillus ludicampi gen. nov., sp. nov., a new soil bacterium of the family Alicyclobacillaceae.</title>
        <authorList>
            <person name="Jojima T."/>
            <person name="Ioku Y."/>
            <person name="Fukuta Y."/>
            <person name="Shirasaka N."/>
            <person name="Matsumura Y."/>
            <person name="Mori M."/>
        </authorList>
    </citation>
    <scope>NUCLEOTIDE SEQUENCE</scope>
    <source>
        <strain evidence="9">TP075</strain>
    </source>
</reference>
<dbReference type="PANTHER" id="PTHR32322:SF18">
    <property type="entry name" value="S-ADENOSYLMETHIONINE_S-ADENOSYLHOMOCYSTEINE TRANSPORTER"/>
    <property type="match status" value="1"/>
</dbReference>
<evidence type="ECO:0000256" key="7">
    <source>
        <dbReference type="SAM" id="Phobius"/>
    </source>
</evidence>
<feature type="transmembrane region" description="Helical" evidence="7">
    <location>
        <begin position="64"/>
        <end position="87"/>
    </location>
</feature>
<gene>
    <name evidence="9" type="ORF">DNHGIG_35060</name>
</gene>
<proteinExistence type="inferred from homology"/>
<protein>
    <submittedName>
        <fullName evidence="9">Transporter</fullName>
    </submittedName>
</protein>
<dbReference type="Proteomes" id="UP001057291">
    <property type="component" value="Unassembled WGS sequence"/>
</dbReference>
<name>A0AAV4LJA3_9BACL</name>
<keyword evidence="6 7" id="KW-0472">Membrane</keyword>
<comment type="similarity">
    <text evidence="2">Belongs to the EamA transporter family.</text>
</comment>
<dbReference type="InterPro" id="IPR000620">
    <property type="entry name" value="EamA_dom"/>
</dbReference>
<accession>A0AAV4LJA3</accession>
<dbReference type="Pfam" id="PF00892">
    <property type="entry name" value="EamA"/>
    <property type="match status" value="2"/>
</dbReference>
<evidence type="ECO:0000256" key="4">
    <source>
        <dbReference type="ARBA" id="ARBA00022692"/>
    </source>
</evidence>
<dbReference type="PANTHER" id="PTHR32322">
    <property type="entry name" value="INNER MEMBRANE TRANSPORTER"/>
    <property type="match status" value="1"/>
</dbReference>
<keyword evidence="3" id="KW-1003">Cell membrane</keyword>
<feature type="transmembrane region" description="Helical" evidence="7">
    <location>
        <begin position="152"/>
        <end position="170"/>
    </location>
</feature>
<evidence type="ECO:0000313" key="10">
    <source>
        <dbReference type="Proteomes" id="UP001057291"/>
    </source>
</evidence>
<evidence type="ECO:0000256" key="3">
    <source>
        <dbReference type="ARBA" id="ARBA00022475"/>
    </source>
</evidence>
<dbReference type="AlphaFoldDB" id="A0AAV4LJA3"/>
<dbReference type="SUPFAM" id="SSF103481">
    <property type="entry name" value="Multidrug resistance efflux transporter EmrE"/>
    <property type="match status" value="2"/>
</dbReference>
<feature type="transmembrane region" description="Helical" evidence="7">
    <location>
        <begin position="126"/>
        <end position="146"/>
    </location>
</feature>
<feature type="transmembrane region" description="Helical" evidence="7">
    <location>
        <begin position="242"/>
        <end position="259"/>
    </location>
</feature>
<feature type="transmembrane region" description="Helical" evidence="7">
    <location>
        <begin position="31"/>
        <end position="52"/>
    </location>
</feature>